<sequence>MKNFTIVIPTKNRLEELKITLLKLEYLIKSENIEIILVDDGSVDNTKEYITENYLNIRYYRNEKSKGILAVRNKIFSLVNTDYVLSIDDDANFLTEEVIASVKKYFNENKNIGLVYFRSYWSKEKPKSIETTLSSHRTRSFGAVSFAMKMSAWNSIPNLLEWFLFYGEEDFIAYHFFKNKWEIHFFPEVLIHHRVDIKLRKKHKDYKIRLRRSLRSGWYLYILFFPVKEIPRRFLYTLWIQIRNKTLKGDLKSTIAIFQALFDTFVNIPRLLKNSSRLTVQEFKEYQQLPDTKLYWRPEEEL</sequence>
<accession>A0A1M5U9M6</accession>
<reference evidence="3" key="1">
    <citation type="submission" date="2016-11" db="EMBL/GenBank/DDBJ databases">
        <authorList>
            <person name="Varghese N."/>
            <person name="Submissions S."/>
        </authorList>
    </citation>
    <scope>NUCLEOTIDE SEQUENCE [LARGE SCALE GENOMIC DNA]</scope>
    <source>
        <strain evidence="3">DSM 100572</strain>
    </source>
</reference>
<organism evidence="2 3">
    <name type="scientific">Wenyingzhuangia marina</name>
    <dbReference type="NCBI Taxonomy" id="1195760"/>
    <lineage>
        <taxon>Bacteria</taxon>
        <taxon>Pseudomonadati</taxon>
        <taxon>Bacteroidota</taxon>
        <taxon>Flavobacteriia</taxon>
        <taxon>Flavobacteriales</taxon>
        <taxon>Flavobacteriaceae</taxon>
        <taxon>Wenyingzhuangia</taxon>
    </lineage>
</organism>
<keyword evidence="3" id="KW-1185">Reference proteome</keyword>
<dbReference type="SUPFAM" id="SSF53448">
    <property type="entry name" value="Nucleotide-diphospho-sugar transferases"/>
    <property type="match status" value="1"/>
</dbReference>
<dbReference type="GO" id="GO:0016740">
    <property type="term" value="F:transferase activity"/>
    <property type="evidence" value="ECO:0007669"/>
    <property type="project" value="UniProtKB-KW"/>
</dbReference>
<protein>
    <submittedName>
        <fullName evidence="2">Glycosyltransferase, GT2 family</fullName>
    </submittedName>
</protein>
<dbReference type="Pfam" id="PF00535">
    <property type="entry name" value="Glycos_transf_2"/>
    <property type="match status" value="1"/>
</dbReference>
<dbReference type="RefSeq" id="WP_073119158.1">
    <property type="nucleotide sequence ID" value="NZ_BMEN01000002.1"/>
</dbReference>
<dbReference type="OrthoDB" id="1143197at2"/>
<evidence type="ECO:0000259" key="1">
    <source>
        <dbReference type="Pfam" id="PF00535"/>
    </source>
</evidence>
<dbReference type="CDD" id="cd00761">
    <property type="entry name" value="Glyco_tranf_GTA_type"/>
    <property type="match status" value="1"/>
</dbReference>
<dbReference type="EMBL" id="FQXQ01000002">
    <property type="protein sequence ID" value="SHH59742.1"/>
    <property type="molecule type" value="Genomic_DNA"/>
</dbReference>
<gene>
    <name evidence="2" type="ORF">SAMN05444281_1122</name>
</gene>
<proteinExistence type="predicted"/>
<dbReference type="Gene3D" id="3.90.550.10">
    <property type="entry name" value="Spore Coat Polysaccharide Biosynthesis Protein SpsA, Chain A"/>
    <property type="match status" value="1"/>
</dbReference>
<evidence type="ECO:0000313" key="2">
    <source>
        <dbReference type="EMBL" id="SHH59742.1"/>
    </source>
</evidence>
<dbReference type="Proteomes" id="UP000184109">
    <property type="component" value="Unassembled WGS sequence"/>
</dbReference>
<evidence type="ECO:0000313" key="3">
    <source>
        <dbReference type="Proteomes" id="UP000184109"/>
    </source>
</evidence>
<keyword evidence="2" id="KW-0808">Transferase</keyword>
<dbReference type="PANTHER" id="PTHR43179:SF7">
    <property type="entry name" value="RHAMNOSYLTRANSFERASE WBBL"/>
    <property type="match status" value="1"/>
</dbReference>
<dbReference type="AlphaFoldDB" id="A0A1M5U9M6"/>
<name>A0A1M5U9M6_9FLAO</name>
<dbReference type="STRING" id="1195760.SAMN05444281_1122"/>
<feature type="domain" description="Glycosyltransferase 2-like" evidence="1">
    <location>
        <begin position="5"/>
        <end position="130"/>
    </location>
</feature>
<dbReference type="InterPro" id="IPR029044">
    <property type="entry name" value="Nucleotide-diphossugar_trans"/>
</dbReference>
<dbReference type="PANTHER" id="PTHR43179">
    <property type="entry name" value="RHAMNOSYLTRANSFERASE WBBL"/>
    <property type="match status" value="1"/>
</dbReference>
<dbReference type="InterPro" id="IPR001173">
    <property type="entry name" value="Glyco_trans_2-like"/>
</dbReference>